<sequence length="331" mass="36436">MSPPPPCRHCFWGHVMPGSYLLFRAFLLLLEALSIQQPRRFRPRTHARLRAYSSLLAGPLLALGEGLTHKAWHGANVQHFSIYSLIFLDGLVSWYCLLSHPERGRKGRGWPVALLGVWEGGVSACVGYQMVSHFHGGVLITSMHALMSPLLTLVGTLLLVDRVLMGREGGQRREGVKLAAAVGMAWVGCWFGLIGPGFWMYGGREGWLGTAWDEGGGHGGMEGHEVKMWSATLLTMVFVVAFMLVGIGWTVGGGGREEEGEEGEEEGRWRVRGGRYVELEMREREEGPKEGVLGSRKEGERDWSNSRGGGREGGQREGRDAIIDEEVVTLA</sequence>
<feature type="transmembrane region" description="Helical" evidence="2">
    <location>
        <begin position="51"/>
        <end position="68"/>
    </location>
</feature>
<keyword evidence="2" id="KW-0812">Transmembrane</keyword>
<evidence type="ECO:0000313" key="3">
    <source>
        <dbReference type="EMBL" id="TFJ88703.1"/>
    </source>
</evidence>
<accession>A0A4D9DEU9</accession>
<keyword evidence="2" id="KW-1133">Transmembrane helix</keyword>
<feature type="transmembrane region" description="Helical" evidence="2">
    <location>
        <begin position="80"/>
        <end position="98"/>
    </location>
</feature>
<proteinExistence type="predicted"/>
<gene>
    <name evidence="3" type="ORF">NSK_000272</name>
</gene>
<feature type="transmembrane region" description="Helical" evidence="2">
    <location>
        <begin position="12"/>
        <end position="30"/>
    </location>
</feature>
<feature type="transmembrane region" description="Helical" evidence="2">
    <location>
        <begin position="110"/>
        <end position="131"/>
    </location>
</feature>
<reference evidence="3 4" key="1">
    <citation type="submission" date="2019-01" db="EMBL/GenBank/DDBJ databases">
        <title>Nuclear Genome Assembly of the Microalgal Biofuel strain Nannochloropsis salina CCMP1776.</title>
        <authorList>
            <person name="Hovde B."/>
        </authorList>
    </citation>
    <scope>NUCLEOTIDE SEQUENCE [LARGE SCALE GENOMIC DNA]</scope>
    <source>
        <strain evidence="3 4">CCMP1776</strain>
    </source>
</reference>
<keyword evidence="2" id="KW-0472">Membrane</keyword>
<evidence type="ECO:0000256" key="2">
    <source>
        <dbReference type="SAM" id="Phobius"/>
    </source>
</evidence>
<dbReference type="Proteomes" id="UP000355283">
    <property type="component" value="Unassembled WGS sequence"/>
</dbReference>
<evidence type="ECO:0000256" key="1">
    <source>
        <dbReference type="SAM" id="MobiDB-lite"/>
    </source>
</evidence>
<dbReference type="OrthoDB" id="10378316at2759"/>
<feature type="transmembrane region" description="Helical" evidence="2">
    <location>
        <begin position="228"/>
        <end position="251"/>
    </location>
</feature>
<organism evidence="3 4">
    <name type="scientific">Nannochloropsis salina CCMP1776</name>
    <dbReference type="NCBI Taxonomy" id="1027361"/>
    <lineage>
        <taxon>Eukaryota</taxon>
        <taxon>Sar</taxon>
        <taxon>Stramenopiles</taxon>
        <taxon>Ochrophyta</taxon>
        <taxon>Eustigmatophyceae</taxon>
        <taxon>Eustigmatales</taxon>
        <taxon>Monodopsidaceae</taxon>
        <taxon>Microchloropsis</taxon>
        <taxon>Microchloropsis salina</taxon>
    </lineage>
</organism>
<comment type="caution">
    <text evidence="3">The sequence shown here is derived from an EMBL/GenBank/DDBJ whole genome shotgun (WGS) entry which is preliminary data.</text>
</comment>
<dbReference type="EMBL" id="SDOX01000001">
    <property type="protein sequence ID" value="TFJ88703.1"/>
    <property type="molecule type" value="Genomic_DNA"/>
</dbReference>
<dbReference type="AlphaFoldDB" id="A0A4D9DEU9"/>
<keyword evidence="4" id="KW-1185">Reference proteome</keyword>
<feature type="region of interest" description="Disordered" evidence="1">
    <location>
        <begin position="282"/>
        <end position="331"/>
    </location>
</feature>
<evidence type="ECO:0000313" key="4">
    <source>
        <dbReference type="Proteomes" id="UP000355283"/>
    </source>
</evidence>
<protein>
    <submittedName>
        <fullName evidence="3">Uncharacterized protein</fullName>
    </submittedName>
</protein>
<feature type="transmembrane region" description="Helical" evidence="2">
    <location>
        <begin position="176"/>
        <end position="199"/>
    </location>
</feature>
<name>A0A4D9DEU9_9STRA</name>
<feature type="transmembrane region" description="Helical" evidence="2">
    <location>
        <begin position="143"/>
        <end position="164"/>
    </location>
</feature>
<feature type="compositionally biased region" description="Basic and acidic residues" evidence="1">
    <location>
        <begin position="282"/>
        <end position="322"/>
    </location>
</feature>